<gene>
    <name evidence="1" type="ORF">NCTC13316_01550</name>
</gene>
<dbReference type="EMBL" id="UGOD01000001">
    <property type="protein sequence ID" value="STX51455.1"/>
    <property type="molecule type" value="Genomic_DNA"/>
</dbReference>
<accession>A0A378JJQ4</accession>
<dbReference type="RefSeq" id="WP_115331091.1">
    <property type="nucleotide sequence ID" value="NZ_CAAAHP010000001.1"/>
</dbReference>
<evidence type="ECO:0000313" key="1">
    <source>
        <dbReference type="EMBL" id="STX51455.1"/>
    </source>
</evidence>
<keyword evidence="2" id="KW-1185">Reference proteome</keyword>
<sequence length="281" mass="31863">MNDLELEYQDLVKSFNSFKISNMQDLLNTIHASTVSHIVNETLINGFKKINPKSVLTDSSILLLFDEPQKSSFALWILNQTLLDYHIIKQNYGLISSIDFLNKSKHLKIGIAFNCPHVVLFFLNIVSNEIQQLSSKDSQIKKIKEILNYLREAYLFNDKSHRDGIDHLILALIEVQRIKIEQLCLAPVETYLSNIATARAHLTLSNELLITQSTKITSISLNPEANTISSMLAEYKFKGYDFNSLNEYLDKINDISSQIESPIIGDKVCWEAESVPTAPIG</sequence>
<reference evidence="1 2" key="1">
    <citation type="submission" date="2018-06" db="EMBL/GenBank/DDBJ databases">
        <authorList>
            <consortium name="Pathogen Informatics"/>
            <person name="Doyle S."/>
        </authorList>
    </citation>
    <scope>NUCLEOTIDE SEQUENCE [LARGE SCALE GENOMIC DNA]</scope>
    <source>
        <strain evidence="1 2">NCTC13316</strain>
    </source>
</reference>
<name>A0A378JJQ4_9GAMM</name>
<dbReference type="AlphaFoldDB" id="A0A378JJQ4"/>
<protein>
    <submittedName>
        <fullName evidence="1">Uncharacterized protein</fullName>
    </submittedName>
</protein>
<evidence type="ECO:0000313" key="2">
    <source>
        <dbReference type="Proteomes" id="UP000254794"/>
    </source>
</evidence>
<organism evidence="1 2">
    <name type="scientific">Legionella busanensis</name>
    <dbReference type="NCBI Taxonomy" id="190655"/>
    <lineage>
        <taxon>Bacteria</taxon>
        <taxon>Pseudomonadati</taxon>
        <taxon>Pseudomonadota</taxon>
        <taxon>Gammaproteobacteria</taxon>
        <taxon>Legionellales</taxon>
        <taxon>Legionellaceae</taxon>
        <taxon>Legionella</taxon>
    </lineage>
</organism>
<proteinExistence type="predicted"/>
<dbReference type="Proteomes" id="UP000254794">
    <property type="component" value="Unassembled WGS sequence"/>
</dbReference>